<comment type="catalytic activity">
    <reaction evidence="4">
        <text>a diacylglycerol + H2O = a monoacylglycerol + a fatty acid + H(+)</text>
        <dbReference type="Rhea" id="RHEA:32731"/>
        <dbReference type="ChEBI" id="CHEBI:15377"/>
        <dbReference type="ChEBI" id="CHEBI:15378"/>
        <dbReference type="ChEBI" id="CHEBI:17408"/>
        <dbReference type="ChEBI" id="CHEBI:18035"/>
        <dbReference type="ChEBI" id="CHEBI:28868"/>
    </reaction>
</comment>
<sequence length="1499" mass="160129">MLETLCAALRSGDEEERDSAAMAIRAILTELGKKEATEGVHTLVHTLVPFLAAQINAHPTLALDVLNDVLTLAQPPIVADPALQSFIARILLMHRASDRAAVARRAIQGLAQLAALSAPETWADMTEHGLAGLAPPFQNEDSSVHLLQAFARKTPERLHGQAALRVEQLYGALDRAEARDDTEEFRELCLLTLQAMIASAPDAPTRLLMAQIAQSQLSYDPNATDDMDDVSDDDAIDVSDDDDLAWRVRRAACRLFADLFSAPNAQDLQTAAPAIAAALCDRLRDREEAVRVDALAAMRCVWRACHVPLDGVVEALGSWRGAAAQAAALDALSDLVERHALSVHQGPALLRMVLQAIGGEPGSSDYQAALVLVGHLLRQSPAMALEAARPLAHALAHAILSAPHRVSLEALHTCETYLAHSSALAPEPAGTLLDAVLARCAHADADASIHDAALVAIDTALCAMGAHAGVRLEPSLAMVHARLLHETTRARCLQIVCDWAECASLQSLAPVQAFAHACLSPLADLAQRPATAVGALQALHAVARLIGHDALATLRRVVALGAPPPGAPALAPALSLSELVVQSDPSGARDVAEAYLPPLLSHLARVPPLALPALCRLVAALASAEESLAPALVTAVERAWEAQSHEPGAPGAMAYAQCLCAAAASSAALPLVLTRIEALLAGSTLSQTLGYTTLGLLGQQGTLVGWPPALAVYEQAASSTAPGQAMAMGGMLLSDEACRAPVVQALAAGDAGALRALREALKLASESQVRALAPAVWPSLLGEALCVAAPDATAECVARLVQEDTTLFSELVQRMSAPDAPGRAMALSAVRVIVPLDREHDVDAALIASQPAILQRLSDQDVSVRHAAVMALRAGLQSRPALVLGALPPFLPSLYDLTRVRPELQRQVRMGPFTVVQDDGLDLRKNALETLRALLDTPLAPSLAPDVVECVVRALQDDDSVKLLACILLVSVADAAAGAVRAQLADLAPPLQALFSRKVRDNATKQELEKAAELTHAAQRVVARLVQLDPASPALDELRSPSALMAAPIEIPGPTSPLAVGLPQRYLVLPMFELESGEVLQNVPVAFQTWGELDTTTRSNVLLVCHPISGNANVAEWWSPLFGEGRVLDPTRYLIVCCNAIGSPYGTLSPLTRKGGELFQEGRWECAPHVHAPNEQDTETWWGPDLPPTTIRDDVRLQKQVLDYLGVEQLACVMGGSMGGATALEWPLCFPVRTPRSLDALVHVTEDDTPYVRSIVVLAASPRHSAWCIAWCEIQRQAIEADTRFRGGHYLLRDPPSTGLAAARMCALMTYRQPQSLERRFSRLRGKSNLAPPEEPSQASSLMEEGDDDITPAPTLMQPQAREQYAVQSYLHHHGTKFLARFDALCYLHLSDKLDAHDVTRDRTTWVPEGASDTEVLRGVLHYLGSSPVQPRVLVLSVTSDMLYTPEEQMCIHMSIPGSQLVHIESAEGHDGFLIEYPQIHRAIHTFLTQVDPPKTAAL</sequence>
<dbReference type="InterPro" id="IPR011989">
    <property type="entry name" value="ARM-like"/>
</dbReference>
<evidence type="ECO:0000256" key="2">
    <source>
        <dbReference type="ARBA" id="ARBA00007657"/>
    </source>
</evidence>
<dbReference type="Pfam" id="PF00561">
    <property type="entry name" value="Abhydrolase_1"/>
    <property type="match status" value="1"/>
</dbReference>
<accession>A0AAF0J829</accession>
<evidence type="ECO:0000256" key="4">
    <source>
        <dbReference type="ARBA" id="ARBA00047591"/>
    </source>
</evidence>
<evidence type="ECO:0000259" key="8">
    <source>
        <dbReference type="Pfam" id="PF08623"/>
    </source>
</evidence>
<feature type="domain" description="AB hydrolase-1" evidence="7">
    <location>
        <begin position="1101"/>
        <end position="1474"/>
    </location>
</feature>
<dbReference type="InterPro" id="IPR000073">
    <property type="entry name" value="AB_hydrolase_1"/>
</dbReference>
<dbReference type="SUPFAM" id="SSF48371">
    <property type="entry name" value="ARM repeat"/>
    <property type="match status" value="1"/>
</dbReference>
<evidence type="ECO:0000256" key="1">
    <source>
        <dbReference type="ARBA" id="ARBA00006886"/>
    </source>
</evidence>
<dbReference type="PANTHER" id="PTHR32268:SF11">
    <property type="entry name" value="HOMOSERINE O-ACETYLTRANSFERASE"/>
    <property type="match status" value="1"/>
</dbReference>
<protein>
    <submittedName>
        <fullName evidence="9">Homoserine O-acetyltransferase</fullName>
        <ecNumber evidence="9">2.3.1.31</ecNumber>
    </submittedName>
</protein>
<organism evidence="9 10">
    <name type="scientific">Malassezia nana</name>
    <dbReference type="NCBI Taxonomy" id="180528"/>
    <lineage>
        <taxon>Eukaryota</taxon>
        <taxon>Fungi</taxon>
        <taxon>Dikarya</taxon>
        <taxon>Basidiomycota</taxon>
        <taxon>Ustilaginomycotina</taxon>
        <taxon>Malasseziomycetes</taxon>
        <taxon>Malasseziales</taxon>
        <taxon>Malasseziaceae</taxon>
        <taxon>Malassezia</taxon>
    </lineage>
</organism>
<evidence type="ECO:0000313" key="9">
    <source>
        <dbReference type="EMBL" id="WFD27640.1"/>
    </source>
</evidence>
<dbReference type="GO" id="GO:0009086">
    <property type="term" value="P:methionine biosynthetic process"/>
    <property type="evidence" value="ECO:0007669"/>
    <property type="project" value="TreeGrafter"/>
</dbReference>
<feature type="domain" description="TATA-binding protein interacting (TIP20)" evidence="8">
    <location>
        <begin position="882"/>
        <end position="1029"/>
    </location>
</feature>
<comment type="catalytic activity">
    <reaction evidence="5">
        <text>a monoacylglycerol + H2O = glycerol + a fatty acid + H(+)</text>
        <dbReference type="Rhea" id="RHEA:15245"/>
        <dbReference type="ChEBI" id="CHEBI:15377"/>
        <dbReference type="ChEBI" id="CHEBI:15378"/>
        <dbReference type="ChEBI" id="CHEBI:17408"/>
        <dbReference type="ChEBI" id="CHEBI:17754"/>
        <dbReference type="ChEBI" id="CHEBI:28868"/>
    </reaction>
</comment>
<dbReference type="EC" id="2.3.1.31" evidence="9"/>
<dbReference type="Gene3D" id="1.25.10.10">
    <property type="entry name" value="Leucine-rich Repeat Variant"/>
    <property type="match status" value="1"/>
</dbReference>
<dbReference type="GO" id="GO:0004414">
    <property type="term" value="F:homoserine O-acetyltransferase activity"/>
    <property type="evidence" value="ECO:0007669"/>
    <property type="project" value="UniProtKB-EC"/>
</dbReference>
<dbReference type="InterPro" id="IPR008220">
    <property type="entry name" value="HAT_MetX-like"/>
</dbReference>
<evidence type="ECO:0000256" key="6">
    <source>
        <dbReference type="SAM" id="MobiDB-lite"/>
    </source>
</evidence>
<evidence type="ECO:0000256" key="5">
    <source>
        <dbReference type="ARBA" id="ARBA00048461"/>
    </source>
</evidence>
<dbReference type="Proteomes" id="UP001213623">
    <property type="component" value="Chromosome 4"/>
</dbReference>
<dbReference type="InterPro" id="IPR029058">
    <property type="entry name" value="AB_hydrolase_fold"/>
</dbReference>
<dbReference type="GO" id="GO:0009092">
    <property type="term" value="P:homoserine metabolic process"/>
    <property type="evidence" value="ECO:0007669"/>
    <property type="project" value="TreeGrafter"/>
</dbReference>
<name>A0AAF0J829_9BASI</name>
<reference evidence="9" key="1">
    <citation type="submission" date="2023-03" db="EMBL/GenBank/DDBJ databases">
        <title>Mating type loci evolution in Malassezia.</title>
        <authorList>
            <person name="Coelho M.A."/>
        </authorList>
    </citation>
    <scope>NUCLEOTIDE SEQUENCE</scope>
    <source>
        <strain evidence="9">CBS 9557</strain>
    </source>
</reference>
<keyword evidence="10" id="KW-1185">Reference proteome</keyword>
<evidence type="ECO:0000313" key="10">
    <source>
        <dbReference type="Proteomes" id="UP001213623"/>
    </source>
</evidence>
<keyword evidence="3 9" id="KW-0808">Transferase</keyword>
<dbReference type="PANTHER" id="PTHR32268">
    <property type="entry name" value="HOMOSERINE O-ACETYLTRANSFERASE"/>
    <property type="match status" value="1"/>
</dbReference>
<dbReference type="HAMAP" id="MF_00296">
    <property type="entry name" value="MetX_acyltransf"/>
    <property type="match status" value="1"/>
</dbReference>
<dbReference type="InterPro" id="IPR013932">
    <property type="entry name" value="TATA-bd_TIP120"/>
</dbReference>
<comment type="similarity">
    <text evidence="1">Belongs to the AB hydrolase superfamily. MetX family.</text>
</comment>
<dbReference type="NCBIfam" id="TIGR01392">
    <property type="entry name" value="homoserO_Ac_trn"/>
    <property type="match status" value="1"/>
</dbReference>
<feature type="region of interest" description="Disordered" evidence="6">
    <location>
        <begin position="1323"/>
        <end position="1355"/>
    </location>
</feature>
<gene>
    <name evidence="9" type="primary">MET2</name>
    <name evidence="9" type="ORF">MNAN1_002641</name>
</gene>
<dbReference type="EMBL" id="CP119895">
    <property type="protein sequence ID" value="WFD27640.1"/>
    <property type="molecule type" value="Genomic_DNA"/>
</dbReference>
<dbReference type="SUPFAM" id="SSF53474">
    <property type="entry name" value="alpha/beta-Hydrolases"/>
    <property type="match status" value="1"/>
</dbReference>
<proteinExistence type="inferred from homology"/>
<evidence type="ECO:0000259" key="7">
    <source>
        <dbReference type="Pfam" id="PF00561"/>
    </source>
</evidence>
<dbReference type="Gene3D" id="3.40.50.1820">
    <property type="entry name" value="alpha/beta hydrolase"/>
    <property type="match status" value="1"/>
</dbReference>
<keyword evidence="9" id="KW-0012">Acyltransferase</keyword>
<comment type="similarity">
    <text evidence="2">Belongs to the CAND family.</text>
</comment>
<dbReference type="InterPro" id="IPR016024">
    <property type="entry name" value="ARM-type_fold"/>
</dbReference>
<dbReference type="Pfam" id="PF08623">
    <property type="entry name" value="TIP120"/>
    <property type="match status" value="1"/>
</dbReference>
<evidence type="ECO:0000256" key="3">
    <source>
        <dbReference type="ARBA" id="ARBA00022679"/>
    </source>
</evidence>